<dbReference type="EMBL" id="DLUI01000011">
    <property type="protein sequence ID" value="DAB39439.1"/>
    <property type="molecule type" value="Genomic_DNA"/>
</dbReference>
<protein>
    <recommendedName>
        <fullName evidence="3">Cysteine-rich small domain-containing protein</fullName>
    </recommendedName>
</protein>
<proteinExistence type="predicted"/>
<dbReference type="AlphaFoldDB" id="A0A2D3WQA1"/>
<dbReference type="RefSeq" id="WP_294895101.1">
    <property type="nucleotide sequence ID" value="NZ_DLUI01000011.1"/>
</dbReference>
<name>A0A2D3WQA1_9BACT</name>
<reference evidence="1 2" key="1">
    <citation type="journal article" date="2017" name="Front. Microbiol.">
        <title>Comparative Genomic Analysis of the Class Epsilonproteobacteria and Proposed Reclassification to Epsilonbacteraeota (phyl. nov.).</title>
        <authorList>
            <person name="Waite D.W."/>
            <person name="Vanwonterghem I."/>
            <person name="Rinke C."/>
            <person name="Parks D.H."/>
            <person name="Zhang Y."/>
            <person name="Takai K."/>
            <person name="Sievert S.M."/>
            <person name="Simon J."/>
            <person name="Campbell B.J."/>
            <person name="Hanson T.E."/>
            <person name="Woyke T."/>
            <person name="Klotz M.G."/>
            <person name="Hugenholtz P."/>
        </authorList>
    </citation>
    <scope>NUCLEOTIDE SEQUENCE [LARGE SCALE GENOMIC DNA]</scope>
    <source>
        <strain evidence="1">UBA12443</strain>
    </source>
</reference>
<evidence type="ECO:0000313" key="1">
    <source>
        <dbReference type="EMBL" id="DAB39439.1"/>
    </source>
</evidence>
<dbReference type="Proteomes" id="UP000228859">
    <property type="component" value="Unassembled WGS sequence"/>
</dbReference>
<comment type="caution">
    <text evidence="1">The sequence shown here is derived from an EMBL/GenBank/DDBJ whole genome shotgun (WGS) entry which is preliminary data.</text>
</comment>
<gene>
    <name evidence="1" type="ORF">CFH83_00580</name>
</gene>
<sequence>MSYKQWFDEHAAKHAAIMEKLTHLSDDEVIEYFRFENMIKREPDFCPLYAENKKCHDTEELNCYLCACPNFRFNESGFAREGERTLFSTCSIESPDGDRYVSEKAIHQNCAGCIVPHRESYIRKVFDRNWLTIMKEVPCE</sequence>
<evidence type="ECO:0000313" key="2">
    <source>
        <dbReference type="Proteomes" id="UP000228859"/>
    </source>
</evidence>
<evidence type="ECO:0008006" key="3">
    <source>
        <dbReference type="Google" id="ProtNLM"/>
    </source>
</evidence>
<organism evidence="1 2">
    <name type="scientific">Sulfuricurvum kujiense</name>
    <dbReference type="NCBI Taxonomy" id="148813"/>
    <lineage>
        <taxon>Bacteria</taxon>
        <taxon>Pseudomonadati</taxon>
        <taxon>Campylobacterota</taxon>
        <taxon>Epsilonproteobacteria</taxon>
        <taxon>Campylobacterales</taxon>
        <taxon>Sulfurimonadaceae</taxon>
        <taxon>Sulfuricurvum</taxon>
    </lineage>
</organism>
<accession>A0A2D3WQA1</accession>